<keyword evidence="1" id="KW-0812">Transmembrane</keyword>
<name>A0A1E8EVY1_9CLOT</name>
<feature type="transmembrane region" description="Helical" evidence="1">
    <location>
        <begin position="61"/>
        <end position="81"/>
    </location>
</feature>
<keyword evidence="3" id="KW-1185">Reference proteome</keyword>
<dbReference type="RefSeq" id="WP_070111216.1">
    <property type="nucleotide sequence ID" value="NZ_LZFO01000045.1"/>
</dbReference>
<dbReference type="AlphaFoldDB" id="A0A1E8EVY1"/>
<evidence type="ECO:0000313" key="3">
    <source>
        <dbReference type="Proteomes" id="UP000175744"/>
    </source>
</evidence>
<evidence type="ECO:0000313" key="2">
    <source>
        <dbReference type="EMBL" id="OFI01412.1"/>
    </source>
</evidence>
<keyword evidence="1" id="KW-0472">Membrane</keyword>
<reference evidence="2 3" key="1">
    <citation type="submission" date="2016-06" db="EMBL/GenBank/DDBJ databases">
        <title>Genome sequence of Clostridium acetireducens DSM 10703.</title>
        <authorList>
            <person name="Poehlein A."/>
            <person name="Fluechter S."/>
            <person name="Duerre P."/>
            <person name="Daniel R."/>
        </authorList>
    </citation>
    <scope>NUCLEOTIDE SEQUENCE [LARGE SCALE GENOMIC DNA]</scope>
    <source>
        <strain evidence="2 3">DSM 10703</strain>
    </source>
</reference>
<evidence type="ECO:0000256" key="1">
    <source>
        <dbReference type="SAM" id="Phobius"/>
    </source>
</evidence>
<dbReference type="EMBL" id="LZFO01000045">
    <property type="protein sequence ID" value="OFI01412.1"/>
    <property type="molecule type" value="Genomic_DNA"/>
</dbReference>
<dbReference type="Proteomes" id="UP000175744">
    <property type="component" value="Unassembled WGS sequence"/>
</dbReference>
<dbReference type="STRING" id="1121290.CLAOCE_21370"/>
<accession>A0A1E8EVY1</accession>
<sequence length="91" mass="10122">MWVILISLTLGIAVGKLEIIPKKYLKHNSKVQYLGVVTLLFFMGVSIGINKSIINNLDIIGFKSLVFSILTTVFSILFVYISTKIFLKGDA</sequence>
<comment type="caution">
    <text evidence="2">The sequence shown here is derived from an EMBL/GenBank/DDBJ whole genome shotgun (WGS) entry which is preliminary data.</text>
</comment>
<dbReference type="OrthoDB" id="1958093at2"/>
<dbReference type="InterPro" id="IPR005642">
    <property type="entry name" value="LysO"/>
</dbReference>
<organism evidence="2 3">
    <name type="scientific">Clostridium acetireducens DSM 10703</name>
    <dbReference type="NCBI Taxonomy" id="1121290"/>
    <lineage>
        <taxon>Bacteria</taxon>
        <taxon>Bacillati</taxon>
        <taxon>Bacillota</taxon>
        <taxon>Clostridia</taxon>
        <taxon>Eubacteriales</taxon>
        <taxon>Clostridiaceae</taxon>
        <taxon>Clostridium</taxon>
    </lineage>
</organism>
<proteinExistence type="predicted"/>
<dbReference type="Pfam" id="PF03956">
    <property type="entry name" value="Lys_export"/>
    <property type="match status" value="1"/>
</dbReference>
<feature type="transmembrane region" description="Helical" evidence="1">
    <location>
        <begin position="31"/>
        <end position="49"/>
    </location>
</feature>
<keyword evidence="1" id="KW-1133">Transmembrane helix</keyword>
<protein>
    <recommendedName>
        <fullName evidence="4">DUF340 domain-containing protein</fullName>
    </recommendedName>
</protein>
<gene>
    <name evidence="2" type="ORF">CLOACE_21370</name>
</gene>
<dbReference type="GO" id="GO:0015661">
    <property type="term" value="F:L-lysine efflux transmembrane transporter activity"/>
    <property type="evidence" value="ECO:0007669"/>
    <property type="project" value="InterPro"/>
</dbReference>
<evidence type="ECO:0008006" key="4">
    <source>
        <dbReference type="Google" id="ProtNLM"/>
    </source>
</evidence>